<evidence type="ECO:0000256" key="1">
    <source>
        <dbReference type="ARBA" id="ARBA00005156"/>
    </source>
</evidence>
<dbReference type="AlphaFoldDB" id="R7QCT7"/>
<dbReference type="Proteomes" id="UP000012073">
    <property type="component" value="Unassembled WGS sequence"/>
</dbReference>
<keyword evidence="3" id="KW-0677">Repeat</keyword>
<keyword evidence="8" id="KW-1185">Reference proteome</keyword>
<proteinExistence type="inferred from homology"/>
<keyword evidence="2" id="KW-0853">WD repeat</keyword>
<name>R7QCT7_CHOCR</name>
<dbReference type="PANTHER" id="PTHR46042:SF1">
    <property type="entry name" value="DIPHTHINE METHYLTRANSFERASE"/>
    <property type="match status" value="1"/>
</dbReference>
<comment type="catalytic activity">
    <reaction evidence="6">
        <text>diphthine methyl ester-[translation elongation factor 2] + H2O = diphthine-[translation elongation factor 2] + methanol + H(+)</text>
        <dbReference type="Rhea" id="RHEA:42656"/>
        <dbReference type="Rhea" id="RHEA-COMP:10172"/>
        <dbReference type="Rhea" id="RHEA-COMP:10173"/>
        <dbReference type="ChEBI" id="CHEBI:15377"/>
        <dbReference type="ChEBI" id="CHEBI:15378"/>
        <dbReference type="ChEBI" id="CHEBI:17790"/>
        <dbReference type="ChEBI" id="CHEBI:79005"/>
        <dbReference type="ChEBI" id="CHEBI:82696"/>
        <dbReference type="EC" id="3.1.1.97"/>
    </reaction>
</comment>
<sequence length="354" mass="39112">MQTARHAKLDTRLGADSVALLGAAETEGQVTRQRAVVGTYSLRNDKGDAPYRDGGLLVVSATREGDVCSLSMEQEVHDIPGVLDVAAQTSPGILYAACANDSFLAFGDIDGEGRFLHSLQKVREVEDPNRILLSVDVCEDPGSDDAFVASSDSAGGISVYRAVKHGWEPVIQRDTHTQEAWSVHIDVSREAMYSGGDDGALVCYDWNTDIECFRLRKAHGGVGVTAVTKNMFESREEGEFHLWSGGYDDVLRFWDIRFTKQCVSEVAVGGGVWRIRFHPKKKDLMLVATMYDGFKVVRRDCSDHLEVLCHYQGHDSMAYGATWVPALDRGDQHVALTGSFYDHSLQLWTFDDNP</sequence>
<dbReference type="InterPro" id="IPR001680">
    <property type="entry name" value="WD40_rpt"/>
</dbReference>
<dbReference type="EC" id="3.1.1.97" evidence="5"/>
<dbReference type="SMART" id="SM00320">
    <property type="entry name" value="WD40"/>
    <property type="match status" value="5"/>
</dbReference>
<dbReference type="InterPro" id="IPR015943">
    <property type="entry name" value="WD40/YVTN_repeat-like_dom_sf"/>
</dbReference>
<dbReference type="EMBL" id="HG001771">
    <property type="protein sequence ID" value="CDF36322.1"/>
    <property type="molecule type" value="Genomic_DNA"/>
</dbReference>
<dbReference type="GO" id="GO:0005737">
    <property type="term" value="C:cytoplasm"/>
    <property type="evidence" value="ECO:0007669"/>
    <property type="project" value="TreeGrafter"/>
</dbReference>
<evidence type="ECO:0000256" key="5">
    <source>
        <dbReference type="ARBA" id="ARBA00039131"/>
    </source>
</evidence>
<dbReference type="GO" id="GO:0061685">
    <property type="term" value="F:diphthine methylesterase activity"/>
    <property type="evidence" value="ECO:0007669"/>
    <property type="project" value="UniProtKB-EC"/>
</dbReference>
<protein>
    <recommendedName>
        <fullName evidence="5">methylated diphthine methylhydrolase</fullName>
        <ecNumber evidence="5">3.1.1.97</ecNumber>
    </recommendedName>
</protein>
<evidence type="ECO:0000256" key="6">
    <source>
        <dbReference type="ARBA" id="ARBA00047551"/>
    </source>
</evidence>
<organism evidence="7 8">
    <name type="scientific">Chondrus crispus</name>
    <name type="common">Carrageen Irish moss</name>
    <name type="synonym">Polymorpha crispa</name>
    <dbReference type="NCBI Taxonomy" id="2769"/>
    <lineage>
        <taxon>Eukaryota</taxon>
        <taxon>Rhodophyta</taxon>
        <taxon>Florideophyceae</taxon>
        <taxon>Rhodymeniophycidae</taxon>
        <taxon>Gigartinales</taxon>
        <taxon>Gigartinaceae</taxon>
        <taxon>Chondrus</taxon>
    </lineage>
</organism>
<evidence type="ECO:0000256" key="2">
    <source>
        <dbReference type="ARBA" id="ARBA00022574"/>
    </source>
</evidence>
<dbReference type="PANTHER" id="PTHR46042">
    <property type="entry name" value="DIPHTHINE METHYLTRANSFERASE"/>
    <property type="match status" value="1"/>
</dbReference>
<dbReference type="SUPFAM" id="SSF101908">
    <property type="entry name" value="Putative isomerase YbhE"/>
    <property type="match status" value="1"/>
</dbReference>
<dbReference type="RefSeq" id="XP_005716141.1">
    <property type="nucleotide sequence ID" value="XM_005716084.1"/>
</dbReference>
<gene>
    <name evidence="7" type="ORF">CHC_T00004730001</name>
</gene>
<dbReference type="GO" id="GO:0017183">
    <property type="term" value="P:protein histidyl modification to diphthamide"/>
    <property type="evidence" value="ECO:0007669"/>
    <property type="project" value="TreeGrafter"/>
</dbReference>
<dbReference type="Gene3D" id="2.130.10.10">
    <property type="entry name" value="YVTN repeat-like/Quinoprotein amine dehydrogenase"/>
    <property type="match status" value="2"/>
</dbReference>
<dbReference type="PhylomeDB" id="R7QCT7"/>
<accession>R7QCT7</accession>
<comment type="pathway">
    <text evidence="1">Protein modification; peptidyl-diphthamide biosynthesis.</text>
</comment>
<evidence type="ECO:0000256" key="4">
    <source>
        <dbReference type="ARBA" id="ARBA00038092"/>
    </source>
</evidence>
<evidence type="ECO:0000256" key="3">
    <source>
        <dbReference type="ARBA" id="ARBA00022737"/>
    </source>
</evidence>
<evidence type="ECO:0000313" key="7">
    <source>
        <dbReference type="EMBL" id="CDF36322.1"/>
    </source>
</evidence>
<dbReference type="STRING" id="2769.R7QCT7"/>
<reference evidence="8" key="1">
    <citation type="journal article" date="2013" name="Proc. Natl. Acad. Sci. U.S.A.">
        <title>Genome structure and metabolic features in the red seaweed Chondrus crispus shed light on evolution of the Archaeplastida.</title>
        <authorList>
            <person name="Collen J."/>
            <person name="Porcel B."/>
            <person name="Carre W."/>
            <person name="Ball S.G."/>
            <person name="Chaparro C."/>
            <person name="Tonon T."/>
            <person name="Barbeyron T."/>
            <person name="Michel G."/>
            <person name="Noel B."/>
            <person name="Valentin K."/>
            <person name="Elias M."/>
            <person name="Artiguenave F."/>
            <person name="Arun A."/>
            <person name="Aury J.M."/>
            <person name="Barbosa-Neto J.F."/>
            <person name="Bothwell J.H."/>
            <person name="Bouget F.Y."/>
            <person name="Brillet L."/>
            <person name="Cabello-Hurtado F."/>
            <person name="Capella-Gutierrez S."/>
            <person name="Charrier B."/>
            <person name="Cladiere L."/>
            <person name="Cock J.M."/>
            <person name="Coelho S.M."/>
            <person name="Colleoni C."/>
            <person name="Czjzek M."/>
            <person name="Da Silva C."/>
            <person name="Delage L."/>
            <person name="Denoeud F."/>
            <person name="Deschamps P."/>
            <person name="Dittami S.M."/>
            <person name="Gabaldon T."/>
            <person name="Gachon C.M."/>
            <person name="Groisillier A."/>
            <person name="Herve C."/>
            <person name="Jabbari K."/>
            <person name="Katinka M."/>
            <person name="Kloareg B."/>
            <person name="Kowalczyk N."/>
            <person name="Labadie K."/>
            <person name="Leblanc C."/>
            <person name="Lopez P.J."/>
            <person name="McLachlan D.H."/>
            <person name="Meslet-Cladiere L."/>
            <person name="Moustafa A."/>
            <person name="Nehr Z."/>
            <person name="Nyvall Collen P."/>
            <person name="Panaud O."/>
            <person name="Partensky F."/>
            <person name="Poulain J."/>
            <person name="Rensing S.A."/>
            <person name="Rousvoal S."/>
            <person name="Samson G."/>
            <person name="Symeonidi A."/>
            <person name="Weissenbach J."/>
            <person name="Zambounis A."/>
            <person name="Wincker P."/>
            <person name="Boyen C."/>
        </authorList>
    </citation>
    <scope>NUCLEOTIDE SEQUENCE [LARGE SCALE GENOMIC DNA]</scope>
    <source>
        <strain evidence="8">cv. Stackhouse</strain>
    </source>
</reference>
<dbReference type="GeneID" id="17323861"/>
<dbReference type="Gramene" id="CDF36322">
    <property type="protein sequence ID" value="CDF36322"/>
    <property type="gene ID" value="CHC_T00004730001"/>
</dbReference>
<dbReference type="OrthoDB" id="1930760at2759"/>
<comment type="similarity">
    <text evidence="4">Belongs to the DPH7 family.</text>
</comment>
<evidence type="ECO:0000313" key="8">
    <source>
        <dbReference type="Proteomes" id="UP000012073"/>
    </source>
</evidence>
<dbReference type="KEGG" id="ccp:CHC_T00004730001"/>
<dbReference type="InterPro" id="IPR052415">
    <property type="entry name" value="Diphthine_MTase"/>
</dbReference>